<dbReference type="Proteomes" id="UP000264071">
    <property type="component" value="Unassembled WGS sequence"/>
</dbReference>
<sequence>MAFTRMIFPNLAVRDLPRTKAFFTALGFGYNAQFTDDNAACLVINEMASVMLLKEEFFKGFTTRPLSNPHAQTEVLLALSCESREEVDHLVNTALANGGSPAMPAQDLGFMYSWSFYDPEGHHWEVFYMNPDHVMPAA</sequence>
<dbReference type="PANTHER" id="PTHR36503">
    <property type="entry name" value="BLR2520 PROTEIN"/>
    <property type="match status" value="1"/>
</dbReference>
<gene>
    <name evidence="2" type="ORF">DGD08_00565</name>
</gene>
<protein>
    <submittedName>
        <fullName evidence="2">Glyoxalase/bleomycin resistance/extradiol dioxygenase family protein</fullName>
    </submittedName>
</protein>
<dbReference type="GO" id="GO:0051213">
    <property type="term" value="F:dioxygenase activity"/>
    <property type="evidence" value="ECO:0007669"/>
    <property type="project" value="UniProtKB-KW"/>
</dbReference>
<dbReference type="InterPro" id="IPR037523">
    <property type="entry name" value="VOC_core"/>
</dbReference>
<dbReference type="Gene3D" id="3.10.180.10">
    <property type="entry name" value="2,3-Dihydroxybiphenyl 1,2-Dioxygenase, domain 1"/>
    <property type="match status" value="1"/>
</dbReference>
<dbReference type="Pfam" id="PF00903">
    <property type="entry name" value="Glyoxalase"/>
    <property type="match status" value="1"/>
</dbReference>
<evidence type="ECO:0000313" key="3">
    <source>
        <dbReference type="Proteomes" id="UP000264071"/>
    </source>
</evidence>
<dbReference type="AlphaFoldDB" id="A0A3D4V4J7"/>
<comment type="caution">
    <text evidence="2">The sequence shown here is derived from an EMBL/GenBank/DDBJ whole genome shotgun (WGS) entry which is preliminary data.</text>
</comment>
<dbReference type="InterPro" id="IPR004360">
    <property type="entry name" value="Glyas_Fos-R_dOase_dom"/>
</dbReference>
<dbReference type="InterPro" id="IPR029068">
    <property type="entry name" value="Glyas_Bleomycin-R_OHBP_Dase"/>
</dbReference>
<reference evidence="2 3" key="1">
    <citation type="journal article" date="2018" name="Nat. Biotechnol.">
        <title>A standardized bacterial taxonomy based on genome phylogeny substantially revises the tree of life.</title>
        <authorList>
            <person name="Parks D.H."/>
            <person name="Chuvochina M."/>
            <person name="Waite D.W."/>
            <person name="Rinke C."/>
            <person name="Skarshewski A."/>
            <person name="Chaumeil P.A."/>
            <person name="Hugenholtz P."/>
        </authorList>
    </citation>
    <scope>NUCLEOTIDE SEQUENCE [LARGE SCALE GENOMIC DNA]</scope>
    <source>
        <strain evidence="2">UBA8844</strain>
    </source>
</reference>
<feature type="domain" description="VOC" evidence="1">
    <location>
        <begin position="5"/>
        <end position="129"/>
    </location>
</feature>
<dbReference type="SUPFAM" id="SSF54593">
    <property type="entry name" value="Glyoxalase/Bleomycin resistance protein/Dihydroxybiphenyl dioxygenase"/>
    <property type="match status" value="1"/>
</dbReference>
<organism evidence="2 3">
    <name type="scientific">Gemmatimonas aurantiaca</name>
    <dbReference type="NCBI Taxonomy" id="173480"/>
    <lineage>
        <taxon>Bacteria</taxon>
        <taxon>Pseudomonadati</taxon>
        <taxon>Gemmatimonadota</taxon>
        <taxon>Gemmatimonadia</taxon>
        <taxon>Gemmatimonadales</taxon>
        <taxon>Gemmatimonadaceae</taxon>
        <taxon>Gemmatimonas</taxon>
    </lineage>
</organism>
<dbReference type="PANTHER" id="PTHR36503:SF2">
    <property type="entry name" value="BLR2408 PROTEIN"/>
    <property type="match status" value="1"/>
</dbReference>
<dbReference type="PROSITE" id="PS51819">
    <property type="entry name" value="VOC"/>
    <property type="match status" value="1"/>
</dbReference>
<proteinExistence type="predicted"/>
<evidence type="ECO:0000259" key="1">
    <source>
        <dbReference type="PROSITE" id="PS51819"/>
    </source>
</evidence>
<evidence type="ECO:0000313" key="2">
    <source>
        <dbReference type="EMBL" id="HCT55682.1"/>
    </source>
</evidence>
<accession>A0A3D4V4J7</accession>
<dbReference type="OMA" id="FMYGHGF"/>
<name>A0A3D4V4J7_9BACT</name>
<dbReference type="EMBL" id="DPIY01000001">
    <property type="protein sequence ID" value="HCT55682.1"/>
    <property type="molecule type" value="Genomic_DNA"/>
</dbReference>
<keyword evidence="2" id="KW-0223">Dioxygenase</keyword>
<keyword evidence="2" id="KW-0560">Oxidoreductase</keyword>